<keyword evidence="11" id="KW-1185">Reference proteome</keyword>
<reference evidence="10" key="3">
    <citation type="submission" date="2025-09" db="UniProtKB">
        <authorList>
            <consortium name="Ensembl"/>
        </authorList>
    </citation>
    <scope>IDENTIFICATION</scope>
</reference>
<keyword evidence="4" id="KW-0812">Transmembrane</keyword>
<keyword evidence="6" id="KW-0472">Membrane</keyword>
<dbReference type="SMART" id="SM01378">
    <property type="entry name" value="Romo1"/>
    <property type="match status" value="1"/>
</dbReference>
<dbReference type="PANTHER" id="PTHR28525:SF1">
    <property type="entry name" value="REACTIVE OXYGEN SPECIES MODULATOR 1"/>
    <property type="match status" value="1"/>
</dbReference>
<comment type="subcellular location">
    <subcellularLocation>
        <location evidence="1">Membrane</location>
    </subcellularLocation>
</comment>
<organism evidence="10 11">
    <name type="scientific">Peromyscus maniculatus bairdii</name>
    <name type="common">Prairie deer mouse</name>
    <dbReference type="NCBI Taxonomy" id="230844"/>
    <lineage>
        <taxon>Eukaryota</taxon>
        <taxon>Metazoa</taxon>
        <taxon>Chordata</taxon>
        <taxon>Craniata</taxon>
        <taxon>Vertebrata</taxon>
        <taxon>Euteleostomi</taxon>
        <taxon>Mammalia</taxon>
        <taxon>Eutheria</taxon>
        <taxon>Euarchontoglires</taxon>
        <taxon>Glires</taxon>
        <taxon>Rodentia</taxon>
        <taxon>Myomorpha</taxon>
        <taxon>Muroidea</taxon>
        <taxon>Cricetidae</taxon>
        <taxon>Neotominae</taxon>
        <taxon>Peromyscus</taxon>
    </lineage>
</organism>
<dbReference type="GO" id="GO:0030150">
    <property type="term" value="P:protein import into mitochondrial matrix"/>
    <property type="evidence" value="ECO:0007669"/>
    <property type="project" value="TreeGrafter"/>
</dbReference>
<dbReference type="Ensembl" id="ENSPEMT00000038785.1">
    <property type="protein sequence ID" value="ENSPEMP00000028947.1"/>
    <property type="gene ID" value="ENSPEMG00000028798.1"/>
</dbReference>
<reference evidence="10" key="2">
    <citation type="submission" date="2025-08" db="UniProtKB">
        <authorList>
            <consortium name="Ensembl"/>
        </authorList>
    </citation>
    <scope>IDENTIFICATION</scope>
</reference>
<evidence type="ECO:0000256" key="9">
    <source>
        <dbReference type="ARBA" id="ARBA00032686"/>
    </source>
</evidence>
<evidence type="ECO:0000256" key="6">
    <source>
        <dbReference type="ARBA" id="ARBA00023136"/>
    </source>
</evidence>
<keyword evidence="5" id="KW-1133">Transmembrane helix</keyword>
<evidence type="ECO:0000313" key="11">
    <source>
        <dbReference type="Proteomes" id="UP000694547"/>
    </source>
</evidence>
<dbReference type="GO" id="GO:0005744">
    <property type="term" value="C:TIM23 mitochondrial import inner membrane translocase complex"/>
    <property type="evidence" value="ECO:0007669"/>
    <property type="project" value="TreeGrafter"/>
</dbReference>
<dbReference type="InterPro" id="IPR018450">
    <property type="entry name" value="Romo1/Mgr2"/>
</dbReference>
<comment type="similarity">
    <text evidence="2">Belongs to the MGR2 family.</text>
</comment>
<evidence type="ECO:0000256" key="1">
    <source>
        <dbReference type="ARBA" id="ARBA00004370"/>
    </source>
</evidence>
<evidence type="ECO:0000313" key="10">
    <source>
        <dbReference type="Ensembl" id="ENSPEMP00000028947.1"/>
    </source>
</evidence>
<sequence>MPVVLGPYRQSKPSCFHQVKTGFVVPWAWRLGAVWHLLLSWDWNVGWELMGGIGKTMMQSGGTFGTFMAIGRGT</sequence>
<evidence type="ECO:0000256" key="2">
    <source>
        <dbReference type="ARBA" id="ARBA00007839"/>
    </source>
</evidence>
<evidence type="ECO:0000256" key="8">
    <source>
        <dbReference type="ARBA" id="ARBA00025243"/>
    </source>
</evidence>
<dbReference type="AlphaFoldDB" id="A0A8C8UGH7"/>
<comment type="function">
    <text evidence="7">Has antibacterial activity against a variety of bacteria including S.aureus, P.aeruginosa and M.tuberculosis. Acts by inducing bacterial membrane breakage.</text>
</comment>
<name>A0A8C8UGH7_PERMB</name>
<accession>A0A8C8UGH7</accession>
<evidence type="ECO:0000256" key="7">
    <source>
        <dbReference type="ARBA" id="ARBA00025225"/>
    </source>
</evidence>
<evidence type="ECO:0000256" key="4">
    <source>
        <dbReference type="ARBA" id="ARBA00022692"/>
    </source>
</evidence>
<dbReference type="GO" id="GO:0045039">
    <property type="term" value="P:protein insertion into mitochondrial inner membrane"/>
    <property type="evidence" value="ECO:0007669"/>
    <property type="project" value="TreeGrafter"/>
</dbReference>
<reference evidence="10 11" key="1">
    <citation type="submission" date="2018-10" db="EMBL/GenBank/DDBJ databases">
        <title>Improved assembly of the deer mouse Peromyscus maniculatus genome.</title>
        <authorList>
            <person name="Lassance J.-M."/>
            <person name="Hoekstra H.E."/>
        </authorList>
    </citation>
    <scope>NUCLEOTIDE SEQUENCE [LARGE SCALE GENOMIC DNA]</scope>
</reference>
<dbReference type="PANTHER" id="PTHR28525">
    <property type="entry name" value="REACTIVE OXYGEN SPECIES MODULATOR 1"/>
    <property type="match status" value="1"/>
</dbReference>
<dbReference type="Proteomes" id="UP000694547">
    <property type="component" value="Chromosome 4"/>
</dbReference>
<evidence type="ECO:0000256" key="5">
    <source>
        <dbReference type="ARBA" id="ARBA00022989"/>
    </source>
</evidence>
<protein>
    <recommendedName>
        <fullName evidence="3">Reactive oxygen species modulator 1</fullName>
    </recommendedName>
    <alternativeName>
        <fullName evidence="9">Protein MGR2 homolog</fullName>
    </alternativeName>
</protein>
<comment type="function">
    <text evidence="8">Induces production of reactive oxygen species (ROS) which are necessary for cell proliferation. May play a role in inducing oxidative DNA damage and replicative senescence. May play a role in the coordination of mitochondrial morphology and cell proliferation.</text>
</comment>
<proteinExistence type="inferred from homology"/>
<evidence type="ECO:0000256" key="3">
    <source>
        <dbReference type="ARBA" id="ARBA00016275"/>
    </source>
</evidence>